<organism evidence="10 11">
    <name type="scientific">Vallitalea pronyensis</name>
    <dbReference type="NCBI Taxonomy" id="1348613"/>
    <lineage>
        <taxon>Bacteria</taxon>
        <taxon>Bacillati</taxon>
        <taxon>Bacillota</taxon>
        <taxon>Clostridia</taxon>
        <taxon>Lachnospirales</taxon>
        <taxon>Vallitaleaceae</taxon>
        <taxon>Vallitalea</taxon>
    </lineage>
</organism>
<evidence type="ECO:0000259" key="9">
    <source>
        <dbReference type="Pfam" id="PF25198"/>
    </source>
</evidence>
<dbReference type="InterPro" id="IPR038501">
    <property type="entry name" value="Spore_GerAC_C_sf"/>
</dbReference>
<evidence type="ECO:0000256" key="7">
    <source>
        <dbReference type="ARBA" id="ARBA00023288"/>
    </source>
</evidence>
<keyword evidence="4" id="KW-0732">Signal</keyword>
<sequence length="369" mass="42676">MKNKIIIMVIIFIISTVYGHNLKSIEDLNLPIGLGMDIDTESGIIPILKYYTVVYNYNTPGVTNFIYKGEGTNFNEIKTRWQAQMNKKFVIGSEKIYLISQAFASYGIKNFIDDFAKEPIAQDRGHVLICDGDPEAFLEYNIEGYPSSVDYIEEILNNIGDMDFFYYDNYKLIDVYVRYHAEGRSIVLPRIRIKDEFFELSGLAIFKEDKMIGKINMDEARWFNMLRDDSTKGIYIMDYDEGEGQSIDYQLSTIKKVDVNKNEEGEYSFIITLDISADVISNKTDRDIFGDLKEQDKAAKELEVDIRKRCTKSLYSTVYRYNVDCLSLGKYAAAYYGRKIVDDWDAMVSQSDIEVKVNVKMDRQGRSDY</sequence>
<evidence type="ECO:0000256" key="5">
    <source>
        <dbReference type="ARBA" id="ARBA00023136"/>
    </source>
</evidence>
<evidence type="ECO:0000313" key="11">
    <source>
        <dbReference type="Proteomes" id="UP000683246"/>
    </source>
</evidence>
<dbReference type="EMBL" id="CP058649">
    <property type="protein sequence ID" value="QUI24444.1"/>
    <property type="molecule type" value="Genomic_DNA"/>
</dbReference>
<evidence type="ECO:0000256" key="6">
    <source>
        <dbReference type="ARBA" id="ARBA00023139"/>
    </source>
</evidence>
<comment type="subcellular location">
    <subcellularLocation>
        <location evidence="1">Membrane</location>
        <topology evidence="1">Lipid-anchor</topology>
    </subcellularLocation>
</comment>
<dbReference type="Pfam" id="PF25198">
    <property type="entry name" value="Spore_GerAC_N"/>
    <property type="match status" value="1"/>
</dbReference>
<reference evidence="10" key="1">
    <citation type="submission" date="2020-07" db="EMBL/GenBank/DDBJ databases">
        <title>Vallitalea pronyensis genome.</title>
        <authorList>
            <person name="Postec A."/>
        </authorList>
    </citation>
    <scope>NUCLEOTIDE SEQUENCE</scope>
    <source>
        <strain evidence="10">FatNI3</strain>
    </source>
</reference>
<dbReference type="Pfam" id="PF05504">
    <property type="entry name" value="Spore_GerAC"/>
    <property type="match status" value="1"/>
</dbReference>
<dbReference type="KEGG" id="vpy:HZI73_20015"/>
<dbReference type="Gene3D" id="3.30.300.210">
    <property type="entry name" value="Nutrient germinant receptor protein C, domain 3"/>
    <property type="match status" value="1"/>
</dbReference>
<dbReference type="PANTHER" id="PTHR35789">
    <property type="entry name" value="SPORE GERMINATION PROTEIN B3"/>
    <property type="match status" value="1"/>
</dbReference>
<evidence type="ECO:0000256" key="3">
    <source>
        <dbReference type="ARBA" id="ARBA00022544"/>
    </source>
</evidence>
<keyword evidence="7" id="KW-0449">Lipoprotein</keyword>
<proteinExistence type="inferred from homology"/>
<keyword evidence="11" id="KW-1185">Reference proteome</keyword>
<protein>
    <recommendedName>
        <fullName evidence="12">Germination protein, Ger(X)C family</fullName>
    </recommendedName>
</protein>
<keyword evidence="6" id="KW-0564">Palmitate</keyword>
<dbReference type="GO" id="GO:0016020">
    <property type="term" value="C:membrane"/>
    <property type="evidence" value="ECO:0007669"/>
    <property type="project" value="UniProtKB-SubCell"/>
</dbReference>
<dbReference type="PANTHER" id="PTHR35789:SF1">
    <property type="entry name" value="SPORE GERMINATION PROTEIN B3"/>
    <property type="match status" value="1"/>
</dbReference>
<keyword evidence="5" id="KW-0472">Membrane</keyword>
<dbReference type="GO" id="GO:0009847">
    <property type="term" value="P:spore germination"/>
    <property type="evidence" value="ECO:0007669"/>
    <property type="project" value="InterPro"/>
</dbReference>
<dbReference type="InterPro" id="IPR008844">
    <property type="entry name" value="Spore_GerAC-like"/>
</dbReference>
<dbReference type="Proteomes" id="UP000683246">
    <property type="component" value="Chromosome"/>
</dbReference>
<dbReference type="RefSeq" id="WP_212695138.1">
    <property type="nucleotide sequence ID" value="NZ_CP058649.1"/>
</dbReference>
<gene>
    <name evidence="10" type="ORF">HZI73_20015</name>
</gene>
<feature type="domain" description="Spore germination GerAC-like C-terminal" evidence="8">
    <location>
        <begin position="201"/>
        <end position="365"/>
    </location>
</feature>
<evidence type="ECO:0008006" key="12">
    <source>
        <dbReference type="Google" id="ProtNLM"/>
    </source>
</evidence>
<keyword evidence="3" id="KW-0309">Germination</keyword>
<dbReference type="InterPro" id="IPR057336">
    <property type="entry name" value="GerAC_N"/>
</dbReference>
<evidence type="ECO:0000256" key="4">
    <source>
        <dbReference type="ARBA" id="ARBA00022729"/>
    </source>
</evidence>
<evidence type="ECO:0000256" key="2">
    <source>
        <dbReference type="ARBA" id="ARBA00007886"/>
    </source>
</evidence>
<accession>A0A8J8MMW8</accession>
<evidence type="ECO:0000259" key="8">
    <source>
        <dbReference type="Pfam" id="PF05504"/>
    </source>
</evidence>
<feature type="domain" description="Spore germination protein N-terminal" evidence="9">
    <location>
        <begin position="23"/>
        <end position="193"/>
    </location>
</feature>
<comment type="similarity">
    <text evidence="2">Belongs to the GerABKC lipoprotein family.</text>
</comment>
<evidence type="ECO:0000313" key="10">
    <source>
        <dbReference type="EMBL" id="QUI24444.1"/>
    </source>
</evidence>
<name>A0A8J8MMW8_9FIRM</name>
<evidence type="ECO:0000256" key="1">
    <source>
        <dbReference type="ARBA" id="ARBA00004635"/>
    </source>
</evidence>
<dbReference type="AlphaFoldDB" id="A0A8J8MMW8"/>
<dbReference type="InterPro" id="IPR046953">
    <property type="entry name" value="Spore_GerAC-like_C"/>
</dbReference>